<evidence type="ECO:0000313" key="10">
    <source>
        <dbReference type="Proteomes" id="UP000242470"/>
    </source>
</evidence>
<dbReference type="InterPro" id="IPR015955">
    <property type="entry name" value="Lactate_DH/Glyco_Ohase_4_C"/>
</dbReference>
<dbReference type="GO" id="GO:0006089">
    <property type="term" value="P:lactate metabolic process"/>
    <property type="evidence" value="ECO:0007669"/>
    <property type="project" value="TreeGrafter"/>
</dbReference>
<name>A0AAP8PP01_9STAP</name>
<dbReference type="GeneID" id="64981357"/>
<feature type="domain" description="Lactate/malate dehydrogenase C-terminal" evidence="8">
    <location>
        <begin position="145"/>
        <end position="309"/>
    </location>
</feature>
<reference evidence="9 10" key="1">
    <citation type="submission" date="2017-08" db="EMBL/GenBank/DDBJ databases">
        <title>Draft genome sequences of 64 type strains of genus Staph aureus.</title>
        <authorList>
            <person name="Cole K."/>
            <person name="Golubchik T."/>
            <person name="Russell J."/>
            <person name="Foster D."/>
            <person name="Llewelyn M."/>
            <person name="Wilson D."/>
            <person name="Crook D."/>
            <person name="Paul J."/>
        </authorList>
    </citation>
    <scope>NUCLEOTIDE SEQUENCE [LARGE SCALE GENOMIC DNA]</scope>
    <source>
        <strain evidence="9 10">NCTC 12101</strain>
    </source>
</reference>
<dbReference type="RefSeq" id="WP_059107370.1">
    <property type="nucleotide sequence ID" value="NZ_AP024589.1"/>
</dbReference>
<feature type="domain" description="Lactate/malate dehydrogenase N-terminal" evidence="7">
    <location>
        <begin position="1"/>
        <end position="142"/>
    </location>
</feature>
<evidence type="ECO:0000256" key="6">
    <source>
        <dbReference type="RuleBase" id="RU003369"/>
    </source>
</evidence>
<feature type="active site" description="Proton acceptor" evidence="4">
    <location>
        <position position="175"/>
    </location>
</feature>
<evidence type="ECO:0000256" key="2">
    <source>
        <dbReference type="ARBA" id="ARBA00023002"/>
    </source>
</evidence>
<dbReference type="PANTHER" id="PTHR43128:SF16">
    <property type="entry name" value="L-LACTATE DEHYDROGENASE"/>
    <property type="match status" value="1"/>
</dbReference>
<dbReference type="InterPro" id="IPR036291">
    <property type="entry name" value="NAD(P)-bd_dom_sf"/>
</dbReference>
<comment type="caution">
    <text evidence="9">The sequence shown here is derived from an EMBL/GenBank/DDBJ whole genome shotgun (WGS) entry which is preliminary data.</text>
</comment>
<evidence type="ECO:0000256" key="1">
    <source>
        <dbReference type="ARBA" id="ARBA00006054"/>
    </source>
</evidence>
<feature type="binding site" evidence="5">
    <location>
        <position position="95"/>
    </location>
    <ligand>
        <name>NAD(+)</name>
        <dbReference type="ChEBI" id="CHEBI:57540"/>
    </ligand>
</feature>
<dbReference type="InterPro" id="IPR001236">
    <property type="entry name" value="Lactate/malate_DH_N"/>
</dbReference>
<dbReference type="SUPFAM" id="SSF56327">
    <property type="entry name" value="LDH C-terminal domain-like"/>
    <property type="match status" value="1"/>
</dbReference>
<feature type="binding site" evidence="5">
    <location>
        <begin position="118"/>
        <end position="120"/>
    </location>
    <ligand>
        <name>NAD(+)</name>
        <dbReference type="ChEBI" id="CHEBI:57540"/>
    </ligand>
</feature>
<dbReference type="InterPro" id="IPR022383">
    <property type="entry name" value="Lactate/malate_DH_C"/>
</dbReference>
<keyword evidence="3 5" id="KW-0520">NAD</keyword>
<proteinExistence type="inferred from homology"/>
<dbReference type="Gene3D" id="3.40.50.720">
    <property type="entry name" value="NAD(P)-binding Rossmann-like Domain"/>
    <property type="match status" value="1"/>
</dbReference>
<dbReference type="EMBL" id="PPQW01000032">
    <property type="protein sequence ID" value="PNZ67319.1"/>
    <property type="molecule type" value="Genomic_DNA"/>
</dbReference>
<keyword evidence="2 6" id="KW-0560">Oxidoreductase</keyword>
<dbReference type="PRINTS" id="PR00086">
    <property type="entry name" value="LLDHDRGNASE"/>
</dbReference>
<protein>
    <submittedName>
        <fullName evidence="9">Lactate dehydrogenase</fullName>
    </submittedName>
</protein>
<evidence type="ECO:0000313" key="9">
    <source>
        <dbReference type="EMBL" id="PNZ67319.1"/>
    </source>
</evidence>
<dbReference type="GO" id="GO:0004459">
    <property type="term" value="F:L-lactate dehydrogenase (NAD+) activity"/>
    <property type="evidence" value="ECO:0007669"/>
    <property type="project" value="TreeGrafter"/>
</dbReference>
<dbReference type="Proteomes" id="UP000242470">
    <property type="component" value="Unassembled WGS sequence"/>
</dbReference>
<dbReference type="PANTHER" id="PTHR43128">
    <property type="entry name" value="L-2-HYDROXYCARBOXYLATE DEHYDROGENASE (NAD(P)(+))"/>
    <property type="match status" value="1"/>
</dbReference>
<evidence type="ECO:0000256" key="3">
    <source>
        <dbReference type="ARBA" id="ARBA00023027"/>
    </source>
</evidence>
<dbReference type="Gene3D" id="3.90.110.10">
    <property type="entry name" value="Lactate dehydrogenase/glycoside hydrolase, family 4, C-terminal"/>
    <property type="match status" value="1"/>
</dbReference>
<organism evidence="9 10">
    <name type="scientific">Staphylococcus auricularis</name>
    <dbReference type="NCBI Taxonomy" id="29379"/>
    <lineage>
        <taxon>Bacteria</taxon>
        <taxon>Bacillati</taxon>
        <taxon>Bacillota</taxon>
        <taxon>Bacilli</taxon>
        <taxon>Bacillales</taxon>
        <taxon>Staphylococcaceae</taxon>
        <taxon>Staphylococcus</taxon>
    </lineage>
</organism>
<dbReference type="AlphaFoldDB" id="A0AAP8PP01"/>
<comment type="similarity">
    <text evidence="1">Belongs to the LDH/MDH superfamily. LDH family.</text>
</comment>
<dbReference type="Pfam" id="PF00056">
    <property type="entry name" value="Ldh_1_N"/>
    <property type="match status" value="1"/>
</dbReference>
<accession>A0AAP8PP01</accession>
<sequence length="312" mass="34170">MKLGLIGIGKVGSQILTDIQYQNLFSEIVVIDTNEKLARGEVLDHQHAQGFDDSNHVKISAGDYHDLSDAAVIIVTASTPMNAMMPDRVLLAEENGKLMADLMQRIARATQEAVIIFISNPVDAMTYIASTTVNYPKHQIMGTGTLLESARFKTLIANHYGIDPKSVHAFVIGEHGKNAVPVWSKVTIFGMPIKEFESLMKCEPIDQASITAQIDKVAFDVLQQKGWTNTAISKAAVALTRHIVLDERTILPVTALLDGDYGTDACAMSLPTLVTREGIEYRFPIELSETEQSAVNEAISYIQQAIKTGQLK</sequence>
<dbReference type="Pfam" id="PF02866">
    <property type="entry name" value="Ldh_1_C"/>
    <property type="match status" value="1"/>
</dbReference>
<evidence type="ECO:0000259" key="8">
    <source>
        <dbReference type="Pfam" id="PF02866"/>
    </source>
</evidence>
<dbReference type="InterPro" id="IPR001557">
    <property type="entry name" value="L-lactate/malate_DH"/>
</dbReference>
<evidence type="ECO:0000256" key="5">
    <source>
        <dbReference type="PIRSR" id="PIRSR000102-3"/>
    </source>
</evidence>
<feature type="binding site" evidence="5">
    <location>
        <position position="32"/>
    </location>
    <ligand>
        <name>NAD(+)</name>
        <dbReference type="ChEBI" id="CHEBI:57540"/>
    </ligand>
</feature>
<feature type="binding site" evidence="5">
    <location>
        <begin position="7"/>
        <end position="12"/>
    </location>
    <ligand>
        <name>NAD(+)</name>
        <dbReference type="ChEBI" id="CHEBI:57540"/>
    </ligand>
</feature>
<evidence type="ECO:0000259" key="7">
    <source>
        <dbReference type="Pfam" id="PF00056"/>
    </source>
</evidence>
<dbReference type="SUPFAM" id="SSF51735">
    <property type="entry name" value="NAD(P)-binding Rossmann-fold domains"/>
    <property type="match status" value="1"/>
</dbReference>
<evidence type="ECO:0000256" key="4">
    <source>
        <dbReference type="PIRSR" id="PIRSR000102-1"/>
    </source>
</evidence>
<gene>
    <name evidence="9" type="ORF">CD158_06280</name>
</gene>
<dbReference type="PIRSF" id="PIRSF000102">
    <property type="entry name" value="Lac_mal_DH"/>
    <property type="match status" value="1"/>
</dbReference>